<protein>
    <submittedName>
        <fullName evidence="1">Uncharacterized protein</fullName>
    </submittedName>
</protein>
<name>X0VQ25_9ZZZZ</name>
<dbReference type="AlphaFoldDB" id="X0VQ25"/>
<reference evidence="1" key="1">
    <citation type="journal article" date="2014" name="Front. Microbiol.">
        <title>High frequency of phylogenetically diverse reductive dehalogenase-homologous genes in deep subseafloor sedimentary metagenomes.</title>
        <authorList>
            <person name="Kawai M."/>
            <person name="Futagami T."/>
            <person name="Toyoda A."/>
            <person name="Takaki Y."/>
            <person name="Nishi S."/>
            <person name="Hori S."/>
            <person name="Arai W."/>
            <person name="Tsubouchi T."/>
            <person name="Morono Y."/>
            <person name="Uchiyama I."/>
            <person name="Ito T."/>
            <person name="Fujiyama A."/>
            <person name="Inagaki F."/>
            <person name="Takami H."/>
        </authorList>
    </citation>
    <scope>NUCLEOTIDE SEQUENCE</scope>
    <source>
        <strain evidence="1">Expedition CK06-06</strain>
    </source>
</reference>
<feature type="non-terminal residue" evidence="1">
    <location>
        <position position="110"/>
    </location>
</feature>
<comment type="caution">
    <text evidence="1">The sequence shown here is derived from an EMBL/GenBank/DDBJ whole genome shotgun (WGS) entry which is preliminary data.</text>
</comment>
<sequence>MGAVKELLVSVDLPNRERHNSRLFSDLCENVHIHYREYRIIFSLSEYFEFIDIIKKGEQDVRNYLSNNPSYGEGEYPSTIMIAGGRERQMKFLQNSPAPNQSTYDNLVFR</sequence>
<dbReference type="EMBL" id="BARS01038248">
    <property type="protein sequence ID" value="GAG20449.1"/>
    <property type="molecule type" value="Genomic_DNA"/>
</dbReference>
<organism evidence="1">
    <name type="scientific">marine sediment metagenome</name>
    <dbReference type="NCBI Taxonomy" id="412755"/>
    <lineage>
        <taxon>unclassified sequences</taxon>
        <taxon>metagenomes</taxon>
        <taxon>ecological metagenomes</taxon>
    </lineage>
</organism>
<proteinExistence type="predicted"/>
<accession>X0VQ25</accession>
<gene>
    <name evidence="1" type="ORF">S01H1_58547</name>
</gene>
<evidence type="ECO:0000313" key="1">
    <source>
        <dbReference type="EMBL" id="GAG20449.1"/>
    </source>
</evidence>